<evidence type="ECO:0008006" key="3">
    <source>
        <dbReference type="Google" id="ProtNLM"/>
    </source>
</evidence>
<gene>
    <name evidence="1" type="ORF">SAMN05192533_111110</name>
</gene>
<dbReference type="EMBL" id="FOBW01000011">
    <property type="protein sequence ID" value="SEN32660.1"/>
    <property type="molecule type" value="Genomic_DNA"/>
</dbReference>
<dbReference type="RefSeq" id="WP_090747753.1">
    <property type="nucleotide sequence ID" value="NZ_FOBW01000011.1"/>
</dbReference>
<proteinExistence type="predicted"/>
<dbReference type="OrthoDB" id="2455488at2"/>
<dbReference type="AlphaFoldDB" id="A0A1H8FM52"/>
<evidence type="ECO:0000313" key="1">
    <source>
        <dbReference type="EMBL" id="SEN32660.1"/>
    </source>
</evidence>
<dbReference type="Proteomes" id="UP000198553">
    <property type="component" value="Unassembled WGS sequence"/>
</dbReference>
<organism evidence="1 2">
    <name type="scientific">Mesobacillus persicus</name>
    <dbReference type="NCBI Taxonomy" id="930146"/>
    <lineage>
        <taxon>Bacteria</taxon>
        <taxon>Bacillati</taxon>
        <taxon>Bacillota</taxon>
        <taxon>Bacilli</taxon>
        <taxon>Bacillales</taxon>
        <taxon>Bacillaceae</taxon>
        <taxon>Mesobacillus</taxon>
    </lineage>
</organism>
<accession>A0A1H8FM52</accession>
<dbReference type="STRING" id="930146.SAMN05192533_111110"/>
<keyword evidence="2" id="KW-1185">Reference proteome</keyword>
<name>A0A1H8FM52_9BACI</name>
<sequence>MNKEEINQVLNQLKDGELSEFHVSKEEFLLFRQVLMERPDFKYFRGIAQRGGEVIYEYLKEARS</sequence>
<protein>
    <recommendedName>
        <fullName evidence="3">Abortive phage infection protein</fullName>
    </recommendedName>
</protein>
<evidence type="ECO:0000313" key="2">
    <source>
        <dbReference type="Proteomes" id="UP000198553"/>
    </source>
</evidence>
<reference evidence="2" key="1">
    <citation type="submission" date="2016-10" db="EMBL/GenBank/DDBJ databases">
        <authorList>
            <person name="Varghese N."/>
            <person name="Submissions S."/>
        </authorList>
    </citation>
    <scope>NUCLEOTIDE SEQUENCE [LARGE SCALE GENOMIC DNA]</scope>
    <source>
        <strain evidence="2">B48,IBRC-M 10115,DSM 25386,CECT 8001</strain>
    </source>
</reference>